<dbReference type="Proteomes" id="UP000236291">
    <property type="component" value="Unassembled WGS sequence"/>
</dbReference>
<dbReference type="AlphaFoldDB" id="A0A2K3KL74"/>
<name>A0A2K3KL74_TRIPR</name>
<feature type="non-terminal residue" evidence="1">
    <location>
        <position position="38"/>
    </location>
</feature>
<proteinExistence type="predicted"/>
<gene>
    <name evidence="1" type="ORF">L195_g055425</name>
</gene>
<reference evidence="1 2" key="1">
    <citation type="journal article" date="2014" name="Am. J. Bot.">
        <title>Genome assembly and annotation for red clover (Trifolium pratense; Fabaceae).</title>
        <authorList>
            <person name="Istvanek J."/>
            <person name="Jaros M."/>
            <person name="Krenek A."/>
            <person name="Repkova J."/>
        </authorList>
    </citation>
    <scope>NUCLEOTIDE SEQUENCE [LARGE SCALE GENOMIC DNA]</scope>
    <source>
        <strain evidence="2">cv. Tatra</strain>
        <tissue evidence="1">Young leaves</tissue>
    </source>
</reference>
<comment type="caution">
    <text evidence="1">The sequence shown here is derived from an EMBL/GenBank/DDBJ whole genome shotgun (WGS) entry which is preliminary data.</text>
</comment>
<evidence type="ECO:0000313" key="2">
    <source>
        <dbReference type="Proteomes" id="UP000236291"/>
    </source>
</evidence>
<organism evidence="1 2">
    <name type="scientific">Trifolium pratense</name>
    <name type="common">Red clover</name>
    <dbReference type="NCBI Taxonomy" id="57577"/>
    <lineage>
        <taxon>Eukaryota</taxon>
        <taxon>Viridiplantae</taxon>
        <taxon>Streptophyta</taxon>
        <taxon>Embryophyta</taxon>
        <taxon>Tracheophyta</taxon>
        <taxon>Spermatophyta</taxon>
        <taxon>Magnoliopsida</taxon>
        <taxon>eudicotyledons</taxon>
        <taxon>Gunneridae</taxon>
        <taxon>Pentapetalae</taxon>
        <taxon>rosids</taxon>
        <taxon>fabids</taxon>
        <taxon>Fabales</taxon>
        <taxon>Fabaceae</taxon>
        <taxon>Papilionoideae</taxon>
        <taxon>50 kb inversion clade</taxon>
        <taxon>NPAAA clade</taxon>
        <taxon>Hologalegina</taxon>
        <taxon>IRL clade</taxon>
        <taxon>Trifolieae</taxon>
        <taxon>Trifolium</taxon>
    </lineage>
</organism>
<sequence length="38" mass="4273">MNHSDCEMITMSSLRNLIVLLIQSLSVIDEEVEEGLIP</sequence>
<reference evidence="1 2" key="2">
    <citation type="journal article" date="2017" name="Front. Plant Sci.">
        <title>Gene Classification and Mining of Molecular Markers Useful in Red Clover (Trifolium pratense) Breeding.</title>
        <authorList>
            <person name="Istvanek J."/>
            <person name="Dluhosova J."/>
            <person name="Dluhos P."/>
            <person name="Patkova L."/>
            <person name="Nedelnik J."/>
            <person name="Repkova J."/>
        </authorList>
    </citation>
    <scope>NUCLEOTIDE SEQUENCE [LARGE SCALE GENOMIC DNA]</scope>
    <source>
        <strain evidence="2">cv. Tatra</strain>
        <tissue evidence="1">Young leaves</tissue>
    </source>
</reference>
<protein>
    <submittedName>
        <fullName evidence="1">Uncharacterized protein</fullName>
    </submittedName>
</protein>
<accession>A0A2K3KL74</accession>
<dbReference type="EMBL" id="ASHM01100916">
    <property type="protein sequence ID" value="PNX67061.1"/>
    <property type="molecule type" value="Genomic_DNA"/>
</dbReference>
<evidence type="ECO:0000313" key="1">
    <source>
        <dbReference type="EMBL" id="PNX67061.1"/>
    </source>
</evidence>